<evidence type="ECO:0000313" key="3">
    <source>
        <dbReference type="Proteomes" id="UP001338125"/>
    </source>
</evidence>
<keyword evidence="1" id="KW-0040">ANK repeat</keyword>
<evidence type="ECO:0000313" key="2">
    <source>
        <dbReference type="EMBL" id="KAK5992867.1"/>
    </source>
</evidence>
<dbReference type="InterPro" id="IPR002110">
    <property type="entry name" value="Ankyrin_rpt"/>
</dbReference>
<reference evidence="2 3" key="1">
    <citation type="submission" date="2024-01" db="EMBL/GenBank/DDBJ databases">
        <title>Complete genome of Cladobotryum mycophilum ATHUM6906.</title>
        <authorList>
            <person name="Christinaki A.C."/>
            <person name="Myridakis A.I."/>
            <person name="Kouvelis V.N."/>
        </authorList>
    </citation>
    <scope>NUCLEOTIDE SEQUENCE [LARGE SCALE GENOMIC DNA]</scope>
    <source>
        <strain evidence="2 3">ATHUM6906</strain>
    </source>
</reference>
<sequence length="688" mass="78927">MASSSLDFIQTVPRVATLIYQTHQLWQEFQDIPDSIAGLVDHLKALEPMFCEIETQFSQNNASPAFKNSLELSKRAHNSLETLVKDLKTQLNDKKALKRKYAAVKVLLRKSVLERLEQSLSRCLTLLQIAIQSYQMAVLIRLNPENIVRTVMSDYRMQVQQPMGPQLLPQPQPLPQQKSKQHQVEYKAKETIPTNKRFVGRPKEEEESYTPSSYGRFALDYTRATGAWQAKIQLPSWLSERVYEVMSAPAIAGWTYSYRVYNIISGDAEIISRIETGDTTGVLELFSAKKASPFDKTPDGDSLLHLATRAKQYELCKLFLKMGLQCFSDDRGGFGHPYLGNGTEPEETGRLSSFRGAIEYKIAKLFLSSIHDDDVIPTDTQFGFIRYYAPGDKAVNVFRQFFMPTYFDRPLRDRLEAIRLAAFIQVHSGTVEKLFSRDGNTVIDSDVSQSTRERISLIHSMAIMFGCRFPESLMKVEKPPAWLHCWPTDGTWRIIPRVLNAATLENLSTVELVVPTSNYTVASWRGTPLSSVIGATLCYILPQFSFHRWDYVFHRCLLRWLVYLQDAGFDLLEYGKRERSILHDPQDDLKGAFDVDAIERSQKIPRYLIDTTDLQISTLCRSRVRRSKKIGDWMPLRIIDIKIGPQPADWKILWAPEIEYMASEFWRLVEGEEDSKRLTMPGAWIDDR</sequence>
<feature type="repeat" description="ANK" evidence="1">
    <location>
        <begin position="299"/>
        <end position="331"/>
    </location>
</feature>
<proteinExistence type="predicted"/>
<dbReference type="PROSITE" id="PS50088">
    <property type="entry name" value="ANK_REPEAT"/>
    <property type="match status" value="1"/>
</dbReference>
<dbReference type="Proteomes" id="UP001338125">
    <property type="component" value="Unassembled WGS sequence"/>
</dbReference>
<evidence type="ECO:0008006" key="4">
    <source>
        <dbReference type="Google" id="ProtNLM"/>
    </source>
</evidence>
<keyword evidence="3" id="KW-1185">Reference proteome</keyword>
<evidence type="ECO:0000256" key="1">
    <source>
        <dbReference type="PROSITE-ProRule" id="PRU00023"/>
    </source>
</evidence>
<dbReference type="EMBL" id="JAVFKD010000012">
    <property type="protein sequence ID" value="KAK5992867.1"/>
    <property type="molecule type" value="Genomic_DNA"/>
</dbReference>
<organism evidence="2 3">
    <name type="scientific">Cladobotryum mycophilum</name>
    <dbReference type="NCBI Taxonomy" id="491253"/>
    <lineage>
        <taxon>Eukaryota</taxon>
        <taxon>Fungi</taxon>
        <taxon>Dikarya</taxon>
        <taxon>Ascomycota</taxon>
        <taxon>Pezizomycotina</taxon>
        <taxon>Sordariomycetes</taxon>
        <taxon>Hypocreomycetidae</taxon>
        <taxon>Hypocreales</taxon>
        <taxon>Hypocreaceae</taxon>
        <taxon>Cladobotryum</taxon>
    </lineage>
</organism>
<protein>
    <recommendedName>
        <fullName evidence="4">NACHT-NTPase and P-loop NTPases N-terminal domain-containing protein</fullName>
    </recommendedName>
</protein>
<name>A0ABR0SLV6_9HYPO</name>
<gene>
    <name evidence="2" type="ORF">PT974_06289</name>
</gene>
<accession>A0ABR0SLV6</accession>
<comment type="caution">
    <text evidence="2">The sequence shown here is derived from an EMBL/GenBank/DDBJ whole genome shotgun (WGS) entry which is preliminary data.</text>
</comment>